<feature type="transmembrane region" description="Helical" evidence="6">
    <location>
        <begin position="250"/>
        <end position="269"/>
    </location>
</feature>
<evidence type="ECO:0000256" key="4">
    <source>
        <dbReference type="ARBA" id="ARBA00022989"/>
    </source>
</evidence>
<comment type="subcellular location">
    <subcellularLocation>
        <location evidence="1">Cell membrane</location>
        <topology evidence="1">Multi-pass membrane protein</topology>
    </subcellularLocation>
</comment>
<comment type="caution">
    <text evidence="8">The sequence shown here is derived from an EMBL/GenBank/DDBJ whole genome shotgun (WGS) entry which is preliminary data.</text>
</comment>
<keyword evidence="3 6" id="KW-0812">Transmembrane</keyword>
<dbReference type="Pfam" id="PF03176">
    <property type="entry name" value="MMPL"/>
    <property type="match status" value="2"/>
</dbReference>
<dbReference type="SUPFAM" id="SSF82866">
    <property type="entry name" value="Multidrug efflux transporter AcrB transmembrane domain"/>
    <property type="match status" value="2"/>
</dbReference>
<proteinExistence type="predicted"/>
<dbReference type="GO" id="GO:0005886">
    <property type="term" value="C:plasma membrane"/>
    <property type="evidence" value="ECO:0007669"/>
    <property type="project" value="UniProtKB-SubCell"/>
</dbReference>
<feature type="domain" description="Membrane transport protein MMPL" evidence="7">
    <location>
        <begin position="586"/>
        <end position="798"/>
    </location>
</feature>
<dbReference type="InterPro" id="IPR004869">
    <property type="entry name" value="MMPL_dom"/>
</dbReference>
<evidence type="ECO:0000256" key="1">
    <source>
        <dbReference type="ARBA" id="ARBA00004651"/>
    </source>
</evidence>
<feature type="transmembrane region" description="Helical" evidence="6">
    <location>
        <begin position="680"/>
        <end position="700"/>
    </location>
</feature>
<evidence type="ECO:0000313" key="8">
    <source>
        <dbReference type="EMBL" id="KFE71328.1"/>
    </source>
</evidence>
<feature type="transmembrane region" description="Helical" evidence="6">
    <location>
        <begin position="748"/>
        <end position="766"/>
    </location>
</feature>
<feature type="transmembrane region" description="Helical" evidence="6">
    <location>
        <begin position="772"/>
        <end position="793"/>
    </location>
</feature>
<feature type="transmembrane region" description="Helical" evidence="6">
    <location>
        <begin position="376"/>
        <end position="400"/>
    </location>
</feature>
<dbReference type="PATRIC" id="fig|394096.3.peg.1108"/>
<evidence type="ECO:0000313" key="9">
    <source>
        <dbReference type="Proteomes" id="UP000028725"/>
    </source>
</evidence>
<dbReference type="PANTHER" id="PTHR33406:SF13">
    <property type="entry name" value="MEMBRANE PROTEIN YDFJ"/>
    <property type="match status" value="1"/>
</dbReference>
<organism evidence="8 9">
    <name type="scientific">Hyalangium minutum</name>
    <dbReference type="NCBI Taxonomy" id="394096"/>
    <lineage>
        <taxon>Bacteria</taxon>
        <taxon>Pseudomonadati</taxon>
        <taxon>Myxococcota</taxon>
        <taxon>Myxococcia</taxon>
        <taxon>Myxococcales</taxon>
        <taxon>Cystobacterineae</taxon>
        <taxon>Archangiaceae</taxon>
        <taxon>Hyalangium</taxon>
    </lineage>
</organism>
<feature type="transmembrane region" description="Helical" evidence="6">
    <location>
        <begin position="706"/>
        <end position="727"/>
    </location>
</feature>
<dbReference type="Gene3D" id="1.20.1640.10">
    <property type="entry name" value="Multidrug efflux transporter AcrB transmembrane domain"/>
    <property type="match status" value="2"/>
</dbReference>
<evidence type="ECO:0000256" key="6">
    <source>
        <dbReference type="SAM" id="Phobius"/>
    </source>
</evidence>
<feature type="transmembrane region" description="Helical" evidence="6">
    <location>
        <begin position="432"/>
        <end position="451"/>
    </location>
</feature>
<evidence type="ECO:0000256" key="3">
    <source>
        <dbReference type="ARBA" id="ARBA00022692"/>
    </source>
</evidence>
<reference evidence="8 9" key="1">
    <citation type="submission" date="2014-04" db="EMBL/GenBank/DDBJ databases">
        <title>Genome assembly of Hyalangium minutum DSM 14724.</title>
        <authorList>
            <person name="Sharma G."/>
            <person name="Subramanian S."/>
        </authorList>
    </citation>
    <scope>NUCLEOTIDE SEQUENCE [LARGE SCALE GENOMIC DNA]</scope>
    <source>
        <strain evidence="8 9">DSM 14724</strain>
    </source>
</reference>
<name>A0A085WUG5_9BACT</name>
<feature type="transmembrane region" description="Helical" evidence="6">
    <location>
        <begin position="276"/>
        <end position="297"/>
    </location>
</feature>
<dbReference type="PANTHER" id="PTHR33406">
    <property type="entry name" value="MEMBRANE PROTEIN MJ1562-RELATED"/>
    <property type="match status" value="1"/>
</dbReference>
<feature type="transmembrane region" description="Helical" evidence="6">
    <location>
        <begin position="348"/>
        <end position="370"/>
    </location>
</feature>
<accession>A0A085WUG5</accession>
<keyword evidence="4 6" id="KW-1133">Transmembrane helix</keyword>
<dbReference type="EMBL" id="JMCB01000002">
    <property type="protein sequence ID" value="KFE71328.1"/>
    <property type="molecule type" value="Genomic_DNA"/>
</dbReference>
<protein>
    <submittedName>
        <fullName evidence="8">Membrane protein, inferred for ABFAE pathway</fullName>
    </submittedName>
</protein>
<keyword evidence="5 6" id="KW-0472">Membrane</keyword>
<dbReference type="AlphaFoldDB" id="A0A085WUG5"/>
<evidence type="ECO:0000256" key="5">
    <source>
        <dbReference type="ARBA" id="ARBA00023136"/>
    </source>
</evidence>
<gene>
    <name evidence="8" type="ORF">DB31_3458</name>
</gene>
<feature type="transmembrane region" description="Helical" evidence="6">
    <location>
        <begin position="303"/>
        <end position="327"/>
    </location>
</feature>
<dbReference type="STRING" id="394096.DB31_3458"/>
<keyword evidence="9" id="KW-1185">Reference proteome</keyword>
<sequence length="808" mass="88541">MPWLIRHRHGVLAAAALLGLLGTCFSVLLYRDLRSEVEELLPSDAPSVVAAKRWGSKLHDVTLLSVVLEGQDPHALQRFAEALAARLKMLPRDELEAVEYRTDADVAFLKRFGLFYVDTEDLRTVLEQLQNRVAWERRHANPLLVDLLGTDQEPPPLDFSSLEQKYGAQWDAASHFRDGYYQTPEGHLLALLLRPPELATGYASNKKLLDRVRQEVQALDPPSFDPTMRVGYDGEVASLVEEQEALQEDLVSSTVMVLVCVLAALWLFFRHWPTIMAIVSSLAVGCAVTFGASYFLVGHLNTNTAFLGSIVVGNGINAAIIISARYLEERRAGGDVEQSLQRAWRGTLAATFVASFAAGLAYLSLAATAFRGFNQFGVIGSVGMAACWVSAALLLPPLLFTMEAWRPADVSESPRAPLSRWVSHVVVRRRGLLQGLSLVLLGLSGAAVLNYRGELIEYNITRLRSRQSLLHGSLYWGQRIDEIFRVYLTPVVIIGETPADLDKVVAALEKRRATLGAKDPLREVRTLKTVLPSGQEEKLPLIQELRAELTDARLEQLPAQQRQKVEQLRPPEDVRPVTLRDLPRAILWALTERDGTEGRVALAFPRKVGTLDSKSLHEITQLVRGAIQESGARAEAVSESLLFADIAAAITRDGPRATGLALGAVTLLVILVFRRVKPTLLVLFGLLLGVAWLVGLAAAAQTRVNFLNFVVLPITFGIGVDYAVNIVQRWQLEGPGSLPRILRGTGRAVVLCSCTTMMGYASLLAADNQALAGFGLLASLGELTCISAALFALPAWMLSWERHQSPAP</sequence>
<feature type="domain" description="Membrane transport protein MMPL" evidence="7">
    <location>
        <begin position="41"/>
        <end position="429"/>
    </location>
</feature>
<dbReference type="Proteomes" id="UP000028725">
    <property type="component" value="Unassembled WGS sequence"/>
</dbReference>
<keyword evidence="2" id="KW-1003">Cell membrane</keyword>
<feature type="transmembrane region" description="Helical" evidence="6">
    <location>
        <begin position="657"/>
        <end position="673"/>
    </location>
</feature>
<dbReference type="InterPro" id="IPR050545">
    <property type="entry name" value="Mycobact_MmpL"/>
</dbReference>
<evidence type="ECO:0000259" key="7">
    <source>
        <dbReference type="Pfam" id="PF03176"/>
    </source>
</evidence>
<evidence type="ECO:0000256" key="2">
    <source>
        <dbReference type="ARBA" id="ARBA00022475"/>
    </source>
</evidence>